<dbReference type="PANTHER" id="PTHR43280:SF28">
    <property type="entry name" value="HTH-TYPE TRANSCRIPTIONAL ACTIVATOR RHAS"/>
    <property type="match status" value="1"/>
</dbReference>
<dbReference type="InterPro" id="IPR020449">
    <property type="entry name" value="Tscrpt_reg_AraC-type_HTH"/>
</dbReference>
<evidence type="ECO:0000313" key="6">
    <source>
        <dbReference type="Proteomes" id="UP000006852"/>
    </source>
</evidence>
<dbReference type="GeneID" id="302999467"/>
<proteinExistence type="predicted"/>
<reference evidence="5 6" key="1">
    <citation type="journal article" date="2011" name="Stand. Genomic Sci.">
        <title>Complete genome sequence of Treponema succinifaciens type strain (6091).</title>
        <authorList>
            <person name="Han C."/>
            <person name="Gronow S."/>
            <person name="Teshima H."/>
            <person name="Lapidus A."/>
            <person name="Nolan M."/>
            <person name="Lucas S."/>
            <person name="Hammon N."/>
            <person name="Deshpande S."/>
            <person name="Cheng J.F."/>
            <person name="Zeytun A."/>
            <person name="Tapia R."/>
            <person name="Goodwin L."/>
            <person name="Pitluck S."/>
            <person name="Liolios K."/>
            <person name="Pagani I."/>
            <person name="Ivanova N."/>
            <person name="Mavromatis K."/>
            <person name="Mikhailova N."/>
            <person name="Huntemann M."/>
            <person name="Pati A."/>
            <person name="Chen A."/>
            <person name="Palaniappan K."/>
            <person name="Land M."/>
            <person name="Hauser L."/>
            <person name="Brambilla E.M."/>
            <person name="Rohde M."/>
            <person name="Goker M."/>
            <person name="Woyke T."/>
            <person name="Bristow J."/>
            <person name="Eisen J.A."/>
            <person name="Markowitz V."/>
            <person name="Hugenholtz P."/>
            <person name="Kyrpides N.C."/>
            <person name="Klenk H.P."/>
            <person name="Detter J.C."/>
        </authorList>
    </citation>
    <scope>NUCLEOTIDE SEQUENCE [LARGE SCALE GENOMIC DNA]</scope>
    <source>
        <strain evidence="6">ATCC 33096 / DSM 2489 / 6091</strain>
    </source>
</reference>
<dbReference type="STRING" id="869209.Tresu_2359"/>
<dbReference type="CDD" id="cd02208">
    <property type="entry name" value="cupin_RmlC-like"/>
    <property type="match status" value="1"/>
</dbReference>
<dbReference type="SMART" id="SM00342">
    <property type="entry name" value="HTH_ARAC"/>
    <property type="match status" value="1"/>
</dbReference>
<evidence type="ECO:0000256" key="1">
    <source>
        <dbReference type="ARBA" id="ARBA00023015"/>
    </source>
</evidence>
<evidence type="ECO:0000256" key="2">
    <source>
        <dbReference type="ARBA" id="ARBA00023125"/>
    </source>
</evidence>
<dbReference type="SUPFAM" id="SSF51215">
    <property type="entry name" value="Regulatory protein AraC"/>
    <property type="match status" value="1"/>
</dbReference>
<dbReference type="InterPro" id="IPR014710">
    <property type="entry name" value="RmlC-like_jellyroll"/>
</dbReference>
<name>F2NXL6_TRES6</name>
<dbReference type="EMBL" id="CP002631">
    <property type="protein sequence ID" value="AEB15222.1"/>
    <property type="molecule type" value="Genomic_DNA"/>
</dbReference>
<dbReference type="InterPro" id="IPR009057">
    <property type="entry name" value="Homeodomain-like_sf"/>
</dbReference>
<dbReference type="InterPro" id="IPR018060">
    <property type="entry name" value="HTH_AraC"/>
</dbReference>
<dbReference type="PANTHER" id="PTHR43280">
    <property type="entry name" value="ARAC-FAMILY TRANSCRIPTIONAL REGULATOR"/>
    <property type="match status" value="1"/>
</dbReference>
<dbReference type="GO" id="GO:0003700">
    <property type="term" value="F:DNA-binding transcription factor activity"/>
    <property type="evidence" value="ECO:0007669"/>
    <property type="project" value="InterPro"/>
</dbReference>
<dbReference type="Pfam" id="PF02311">
    <property type="entry name" value="AraC_binding"/>
    <property type="match status" value="1"/>
</dbReference>
<dbReference type="InterPro" id="IPR003313">
    <property type="entry name" value="AraC-bd"/>
</dbReference>
<dbReference type="eggNOG" id="COG2207">
    <property type="taxonomic scope" value="Bacteria"/>
</dbReference>
<dbReference type="InterPro" id="IPR037923">
    <property type="entry name" value="HTH-like"/>
</dbReference>
<keyword evidence="2" id="KW-0238">DNA-binding</keyword>
<organism evidence="5 6">
    <name type="scientific">Treponema succinifaciens (strain ATCC 33096 / DSM 2489 / 6091)</name>
    <dbReference type="NCBI Taxonomy" id="869209"/>
    <lineage>
        <taxon>Bacteria</taxon>
        <taxon>Pseudomonadati</taxon>
        <taxon>Spirochaetota</taxon>
        <taxon>Spirochaetia</taxon>
        <taxon>Spirochaetales</taxon>
        <taxon>Treponemataceae</taxon>
        <taxon>Treponema</taxon>
    </lineage>
</organism>
<feature type="domain" description="HTH araC/xylS-type" evidence="4">
    <location>
        <begin position="194"/>
        <end position="292"/>
    </location>
</feature>
<protein>
    <submittedName>
        <fullName evidence="5">Transcriptional regulator with cupin sensor, AraC family</fullName>
    </submittedName>
</protein>
<sequence length="312" mass="36368">MTKVSSNLKEKIPVNERQQRGTSLFPLEYNFCNTENPYYDLWLHWHTEFELIHILSGTYNLFLSDHEIVLNKGDSCIIPGKIVHGDAPDKGASKYESAVFDIELLRQHGFSPDSFINDIILENISLKNYIPAEQKDIFTTIEFLFDTIREQREGFDIIASGALIVFFGLLKKNHFYSEKKILPAQKRARNKKLDLVLDFIKKNYGNDISLEQLSVTAGFSPKYFCRVFKEMTGRSPVEYLNWFRISRSCALLRESNDKLLNIAQKCGFKDFSYFIKMFHRYKGMTPLKYRNMELKSNKISEAESTQKENKIC</sequence>
<evidence type="ECO:0000256" key="3">
    <source>
        <dbReference type="ARBA" id="ARBA00023163"/>
    </source>
</evidence>
<dbReference type="GO" id="GO:0043565">
    <property type="term" value="F:sequence-specific DNA binding"/>
    <property type="evidence" value="ECO:0007669"/>
    <property type="project" value="InterPro"/>
</dbReference>
<dbReference type="HOGENOM" id="CLU_000445_88_3_12"/>
<dbReference type="Gene3D" id="2.60.120.10">
    <property type="entry name" value="Jelly Rolls"/>
    <property type="match status" value="1"/>
</dbReference>
<dbReference type="KEGG" id="tsu:Tresu_2359"/>
<reference evidence="6" key="2">
    <citation type="submission" date="2011-04" db="EMBL/GenBank/DDBJ databases">
        <title>The complete genome of chromosome of Treponema succinifaciens DSM 2489.</title>
        <authorList>
            <person name="Lucas S."/>
            <person name="Copeland A."/>
            <person name="Lapidus A."/>
            <person name="Bruce D."/>
            <person name="Goodwin L."/>
            <person name="Pitluck S."/>
            <person name="Peters L."/>
            <person name="Kyrpides N."/>
            <person name="Mavromatis K."/>
            <person name="Ivanova N."/>
            <person name="Ovchinnikova G."/>
            <person name="Teshima H."/>
            <person name="Detter J.C."/>
            <person name="Tapia R."/>
            <person name="Han C."/>
            <person name="Land M."/>
            <person name="Hauser L."/>
            <person name="Markowitz V."/>
            <person name="Cheng J.-F."/>
            <person name="Hugenholtz P."/>
            <person name="Woyke T."/>
            <person name="Wu D."/>
            <person name="Gronow S."/>
            <person name="Wellnitz S."/>
            <person name="Brambilla E."/>
            <person name="Klenk H.-P."/>
            <person name="Eisen J.A."/>
        </authorList>
    </citation>
    <scope>NUCLEOTIDE SEQUENCE [LARGE SCALE GENOMIC DNA]</scope>
    <source>
        <strain evidence="6">ATCC 33096 / DSM 2489 / 6091</strain>
    </source>
</reference>
<gene>
    <name evidence="5" type="ordered locus">Tresu_2359</name>
</gene>
<dbReference type="Gene3D" id="1.10.10.60">
    <property type="entry name" value="Homeodomain-like"/>
    <property type="match status" value="2"/>
</dbReference>
<accession>F2NXL6</accession>
<keyword evidence="3" id="KW-0804">Transcription</keyword>
<evidence type="ECO:0000313" key="5">
    <source>
        <dbReference type="EMBL" id="AEB15222.1"/>
    </source>
</evidence>
<dbReference type="OrthoDB" id="357304at2"/>
<dbReference type="PRINTS" id="PR00032">
    <property type="entry name" value="HTHARAC"/>
</dbReference>
<evidence type="ECO:0000259" key="4">
    <source>
        <dbReference type="PROSITE" id="PS01124"/>
    </source>
</evidence>
<keyword evidence="1" id="KW-0805">Transcription regulation</keyword>
<dbReference type="Pfam" id="PF12833">
    <property type="entry name" value="HTH_18"/>
    <property type="match status" value="1"/>
</dbReference>
<dbReference type="RefSeq" id="WP_013702474.1">
    <property type="nucleotide sequence ID" value="NC_015385.1"/>
</dbReference>
<dbReference type="Proteomes" id="UP000006852">
    <property type="component" value="Chromosome"/>
</dbReference>
<keyword evidence="6" id="KW-1185">Reference proteome</keyword>
<dbReference type="SUPFAM" id="SSF46689">
    <property type="entry name" value="Homeodomain-like"/>
    <property type="match status" value="2"/>
</dbReference>
<dbReference type="AlphaFoldDB" id="F2NXL6"/>
<dbReference type="PROSITE" id="PS01124">
    <property type="entry name" value="HTH_ARAC_FAMILY_2"/>
    <property type="match status" value="1"/>
</dbReference>